<name>A0A2P2QPA8_RHIMU</name>
<protein>
    <submittedName>
        <fullName evidence="2">Putative serine/threonine-protein kinase At1g01540</fullName>
    </submittedName>
</protein>
<sequence>MGHVIHMLESDEFPFRDDRKAGRKHGHYPNVGVRMDKHVSESGGSNRYDS</sequence>
<keyword evidence="2" id="KW-0418">Kinase</keyword>
<accession>A0A2P2QPA8</accession>
<organism evidence="2">
    <name type="scientific">Rhizophora mucronata</name>
    <name type="common">Asiatic mangrove</name>
    <dbReference type="NCBI Taxonomy" id="61149"/>
    <lineage>
        <taxon>Eukaryota</taxon>
        <taxon>Viridiplantae</taxon>
        <taxon>Streptophyta</taxon>
        <taxon>Embryophyta</taxon>
        <taxon>Tracheophyta</taxon>
        <taxon>Spermatophyta</taxon>
        <taxon>Magnoliopsida</taxon>
        <taxon>eudicotyledons</taxon>
        <taxon>Gunneridae</taxon>
        <taxon>Pentapetalae</taxon>
        <taxon>rosids</taxon>
        <taxon>fabids</taxon>
        <taxon>Malpighiales</taxon>
        <taxon>Rhizophoraceae</taxon>
        <taxon>Rhizophora</taxon>
    </lineage>
</organism>
<reference evidence="2" key="1">
    <citation type="submission" date="2018-02" db="EMBL/GenBank/DDBJ databases">
        <title>Rhizophora mucronata_Transcriptome.</title>
        <authorList>
            <person name="Meera S.P."/>
            <person name="Sreeshan A."/>
            <person name="Augustine A."/>
        </authorList>
    </citation>
    <scope>NUCLEOTIDE SEQUENCE</scope>
    <source>
        <tissue evidence="2">Leaf</tissue>
    </source>
</reference>
<feature type="region of interest" description="Disordered" evidence="1">
    <location>
        <begin position="17"/>
        <end position="50"/>
    </location>
</feature>
<evidence type="ECO:0000256" key="1">
    <source>
        <dbReference type="SAM" id="MobiDB-lite"/>
    </source>
</evidence>
<evidence type="ECO:0000313" key="2">
    <source>
        <dbReference type="EMBL" id="MBX68714.1"/>
    </source>
</evidence>
<dbReference type="EMBL" id="GGEC01088230">
    <property type="protein sequence ID" value="MBX68714.1"/>
    <property type="molecule type" value="Transcribed_RNA"/>
</dbReference>
<proteinExistence type="predicted"/>
<dbReference type="AlphaFoldDB" id="A0A2P2QPA8"/>
<keyword evidence="2" id="KW-0808">Transferase</keyword>
<dbReference type="GO" id="GO:0016301">
    <property type="term" value="F:kinase activity"/>
    <property type="evidence" value="ECO:0007669"/>
    <property type="project" value="UniProtKB-KW"/>
</dbReference>